<feature type="region of interest" description="Disordered" evidence="1">
    <location>
        <begin position="86"/>
        <end position="113"/>
    </location>
</feature>
<dbReference type="RefSeq" id="WP_379515941.1">
    <property type="nucleotide sequence ID" value="NZ_JBHSPA010000025.1"/>
</dbReference>
<gene>
    <name evidence="2" type="ORF">ACFPZ3_21380</name>
</gene>
<feature type="compositionally biased region" description="Low complexity" evidence="1">
    <location>
        <begin position="31"/>
        <end position="42"/>
    </location>
</feature>
<protein>
    <submittedName>
        <fullName evidence="2">Uncharacterized protein</fullName>
    </submittedName>
</protein>
<evidence type="ECO:0000313" key="3">
    <source>
        <dbReference type="Proteomes" id="UP001596058"/>
    </source>
</evidence>
<name>A0ABW1CLQ5_9ACTN</name>
<keyword evidence="3" id="KW-1185">Reference proteome</keyword>
<feature type="compositionally biased region" description="Basic and acidic residues" evidence="1">
    <location>
        <begin position="102"/>
        <end position="113"/>
    </location>
</feature>
<organism evidence="2 3">
    <name type="scientific">Nonomuraea insulae</name>
    <dbReference type="NCBI Taxonomy" id="1616787"/>
    <lineage>
        <taxon>Bacteria</taxon>
        <taxon>Bacillati</taxon>
        <taxon>Actinomycetota</taxon>
        <taxon>Actinomycetes</taxon>
        <taxon>Streptosporangiales</taxon>
        <taxon>Streptosporangiaceae</taxon>
        <taxon>Nonomuraea</taxon>
    </lineage>
</organism>
<dbReference type="EMBL" id="JBHSPA010000025">
    <property type="protein sequence ID" value="MFC5826427.1"/>
    <property type="molecule type" value="Genomic_DNA"/>
</dbReference>
<comment type="caution">
    <text evidence="2">The sequence shown here is derived from an EMBL/GenBank/DDBJ whole genome shotgun (WGS) entry which is preliminary data.</text>
</comment>
<evidence type="ECO:0000256" key="1">
    <source>
        <dbReference type="SAM" id="MobiDB-lite"/>
    </source>
</evidence>
<accession>A0ABW1CLQ5</accession>
<feature type="region of interest" description="Disordered" evidence="1">
    <location>
        <begin position="1"/>
        <end position="70"/>
    </location>
</feature>
<feature type="compositionally biased region" description="Polar residues" evidence="1">
    <location>
        <begin position="51"/>
        <end position="63"/>
    </location>
</feature>
<sequence>MLPGPSNSAAPPVVQGPRANRRACTAPVLVTSRRSGRWTSSSPYASRHSPLANSPAISGSALSRTLGPGWDASMSARAVVDPGTVGLEARHRGRPPQRMAARFRDQRHCALAT</sequence>
<proteinExistence type="predicted"/>
<dbReference type="Proteomes" id="UP001596058">
    <property type="component" value="Unassembled WGS sequence"/>
</dbReference>
<evidence type="ECO:0000313" key="2">
    <source>
        <dbReference type="EMBL" id="MFC5826427.1"/>
    </source>
</evidence>
<reference evidence="3" key="1">
    <citation type="journal article" date="2019" name="Int. J. Syst. Evol. Microbiol.">
        <title>The Global Catalogue of Microorganisms (GCM) 10K type strain sequencing project: providing services to taxonomists for standard genome sequencing and annotation.</title>
        <authorList>
            <consortium name="The Broad Institute Genomics Platform"/>
            <consortium name="The Broad Institute Genome Sequencing Center for Infectious Disease"/>
            <person name="Wu L."/>
            <person name="Ma J."/>
        </authorList>
    </citation>
    <scope>NUCLEOTIDE SEQUENCE [LARGE SCALE GENOMIC DNA]</scope>
    <source>
        <strain evidence="3">CCUG 53903</strain>
    </source>
</reference>